<dbReference type="EMBL" id="SNYJ01000014">
    <property type="protein sequence ID" value="TDQ37125.1"/>
    <property type="molecule type" value="Genomic_DNA"/>
</dbReference>
<dbReference type="SUPFAM" id="SSF103642">
    <property type="entry name" value="Sec-C motif"/>
    <property type="match status" value="1"/>
</dbReference>
<organism evidence="1 2">
    <name type="scientific">Aureibacillus halotolerans</name>
    <dbReference type="NCBI Taxonomy" id="1508390"/>
    <lineage>
        <taxon>Bacteria</taxon>
        <taxon>Bacillati</taxon>
        <taxon>Bacillota</taxon>
        <taxon>Bacilli</taxon>
        <taxon>Bacillales</taxon>
        <taxon>Bacillaceae</taxon>
        <taxon>Aureibacillus</taxon>
    </lineage>
</organism>
<gene>
    <name evidence="1" type="ORF">EV213_1144</name>
</gene>
<reference evidence="1 2" key="1">
    <citation type="submission" date="2019-03" db="EMBL/GenBank/DDBJ databases">
        <title>Genomic Encyclopedia of Type Strains, Phase IV (KMG-IV): sequencing the most valuable type-strain genomes for metagenomic binning, comparative biology and taxonomic classification.</title>
        <authorList>
            <person name="Goeker M."/>
        </authorList>
    </citation>
    <scope>NUCLEOTIDE SEQUENCE [LARGE SCALE GENOMIC DNA]</scope>
    <source>
        <strain evidence="1 2">DSM 28697</strain>
    </source>
</reference>
<dbReference type="RefSeq" id="WP_133581332.1">
    <property type="nucleotide sequence ID" value="NZ_SNYJ01000014.1"/>
</dbReference>
<dbReference type="Proteomes" id="UP000295632">
    <property type="component" value="Unassembled WGS sequence"/>
</dbReference>
<dbReference type="OrthoDB" id="6399948at2"/>
<dbReference type="InterPro" id="IPR004027">
    <property type="entry name" value="SEC_C_motif"/>
</dbReference>
<dbReference type="Pfam" id="PF02810">
    <property type="entry name" value="SEC-C"/>
    <property type="match status" value="1"/>
</dbReference>
<keyword evidence="2" id="KW-1185">Reference proteome</keyword>
<dbReference type="Gene3D" id="3.10.450.50">
    <property type="match status" value="1"/>
</dbReference>
<proteinExistence type="predicted"/>
<name>A0A4R6TYU1_9BACI</name>
<evidence type="ECO:0000313" key="2">
    <source>
        <dbReference type="Proteomes" id="UP000295632"/>
    </source>
</evidence>
<dbReference type="AlphaFoldDB" id="A0A4R6TYU1"/>
<sequence length="571" mass="66927">MKVQRNDPCPCGSGKKYKKCCLLINKEFVSPQEVQMLYQGVRKEFYDLFNTYTQPMILEKADEYAEEEHMFTDMLLYQTHHETNQTWLEHYVERTIKRISSEGLRTLYRRWPNVVPSVLRVETWVTHARVIGTDLFTGEEKTVQLNAPVEKDQLGSDALLLANLIPFGDDGLFMAFANEWFFDREDCAPQLEALEEDVRGRKQADIEDFLKINYSEWVLDLLNPVADEDVIQWNDPNHVKVLNLYTTYREAVKSPIDGDGVVGTIFWHRYCQKEAPRIRKPERYAAGLLYFTDEGWPIEGQSVSKQEAAEAFGVSLSAVADVERQFRQFMDDELEHSPDLKVDIDINEDFVHQLFGPSHEAKPQEDTESRRIVMEVLEQQKDEFVEQLAREEQTVTKALRMKNKGRLYRLKETHLWFDLKQLIGHLLVAMERFREAERHYLELLDADQSDPLHIRLHLLRMYLLEETWQKAQSLLAEGRMDRLISEWVGIYIRWNIEDSPEIDDDDVLCLHEKNPRIAEEMLDYPQLKAKTSQDEEQLELAIVFSQCFGMLFENAPGLCDYLDNLLTERAQ</sequence>
<evidence type="ECO:0000313" key="1">
    <source>
        <dbReference type="EMBL" id="TDQ37125.1"/>
    </source>
</evidence>
<comment type="caution">
    <text evidence="1">The sequence shown here is derived from an EMBL/GenBank/DDBJ whole genome shotgun (WGS) entry which is preliminary data.</text>
</comment>
<accession>A0A4R6TYU1</accession>
<protein>
    <submittedName>
        <fullName evidence="1">SEC-C motif-containing protein</fullName>
    </submittedName>
</protein>